<organism evidence="1 2">
    <name type="scientific">Prosthecobacter dejongeii</name>
    <dbReference type="NCBI Taxonomy" id="48465"/>
    <lineage>
        <taxon>Bacteria</taxon>
        <taxon>Pseudomonadati</taxon>
        <taxon>Verrucomicrobiota</taxon>
        <taxon>Verrucomicrobiia</taxon>
        <taxon>Verrucomicrobiales</taxon>
        <taxon>Verrucomicrobiaceae</taxon>
        <taxon>Prosthecobacter</taxon>
    </lineage>
</organism>
<dbReference type="AlphaFoldDB" id="A0A7W8DQ01"/>
<comment type="caution">
    <text evidence="1">The sequence shown here is derived from an EMBL/GenBank/DDBJ whole genome shotgun (WGS) entry which is preliminary data.</text>
</comment>
<keyword evidence="2" id="KW-1185">Reference proteome</keyword>
<dbReference type="Proteomes" id="UP000534294">
    <property type="component" value="Unassembled WGS sequence"/>
</dbReference>
<accession>A0A7W8DQ01</accession>
<gene>
    <name evidence="1" type="ORF">HNQ64_001949</name>
</gene>
<sequence>MPTTLNTANKPTFTQLVDTFKDSKNFVKGDKVSLRLSGENLHTKSSRLSRWGPTAKNERLQKRAKAVLLVTESLNEHLQKAGLGRDAGAKLMLKLQSRGEISSDRITVKDLKRLNTEVKTKIQEHITHSIQEFAEAGIDGFMDENVSWKVSDGGAGGVIIAEKNTGEKSILKIDNEAYKIADSAYSILNTFRTAVGENLPFDVPNMVLLDVPDNSNLYGECVSKIEQEVKSLQTDLDKAIKGENLGLAKKIEQKLVKLQGSSHRDGMKQNLVKHQKVMKFEMVENAQQGNLLSPEKKLELLRSNSFGQSVGQSMVLLQFMGFNDHLNMGNNMANGSNFSNIMINEEGRLNLIDPSMGQVQRKDKSIGYGIDTDSLKDKFSGATNFLKILTATSPEAFEEWMAGSLKMDSKLGFSTGDDNPISNVLFASFSPPFEGGTLFYRDTASNRDETEQWKSIPESSKRLFAINVIKGMAEGLQMLSRNSESLGEKLSDNGLTSHDPKDTLNHINQGLEGLDFNKLDEKLNRLTEIYQNQGN</sequence>
<evidence type="ECO:0000313" key="1">
    <source>
        <dbReference type="EMBL" id="MBB5037700.1"/>
    </source>
</evidence>
<proteinExistence type="predicted"/>
<reference evidence="1 2" key="1">
    <citation type="submission" date="2020-08" db="EMBL/GenBank/DDBJ databases">
        <title>Genomic Encyclopedia of Type Strains, Phase IV (KMG-IV): sequencing the most valuable type-strain genomes for metagenomic binning, comparative biology and taxonomic classification.</title>
        <authorList>
            <person name="Goeker M."/>
        </authorList>
    </citation>
    <scope>NUCLEOTIDE SEQUENCE [LARGE SCALE GENOMIC DNA]</scope>
    <source>
        <strain evidence="1 2">DSM 12251</strain>
    </source>
</reference>
<dbReference type="RefSeq" id="WP_184207824.1">
    <property type="nucleotide sequence ID" value="NZ_JACHIF010000003.1"/>
</dbReference>
<protein>
    <submittedName>
        <fullName evidence="1">Uncharacterized protein</fullName>
    </submittedName>
</protein>
<dbReference type="EMBL" id="JACHIF010000003">
    <property type="protein sequence ID" value="MBB5037700.1"/>
    <property type="molecule type" value="Genomic_DNA"/>
</dbReference>
<evidence type="ECO:0000313" key="2">
    <source>
        <dbReference type="Proteomes" id="UP000534294"/>
    </source>
</evidence>
<name>A0A7W8DQ01_9BACT</name>